<name>V4RN38_9HYPH</name>
<evidence type="ECO:0000313" key="2">
    <source>
        <dbReference type="EMBL" id="ESR27396.1"/>
    </source>
</evidence>
<protein>
    <submittedName>
        <fullName evidence="2">Uncharacterized protein</fullName>
    </submittedName>
</protein>
<proteinExistence type="predicted"/>
<accession>V4RN38</accession>
<evidence type="ECO:0000313" key="3">
    <source>
        <dbReference type="Proteomes" id="UP000017819"/>
    </source>
</evidence>
<evidence type="ECO:0000256" key="1">
    <source>
        <dbReference type="SAM" id="MobiDB-lite"/>
    </source>
</evidence>
<feature type="region of interest" description="Disordered" evidence="1">
    <location>
        <begin position="1"/>
        <end position="41"/>
    </location>
</feature>
<sequence length="41" mass="4765">MHLRSPQILEPARPPAQRSRNDRVRRRLESGRRGGGRCARD</sequence>
<organism evidence="2 3">
    <name type="scientific">Lutibaculum baratangense AMV1</name>
    <dbReference type="NCBI Taxonomy" id="631454"/>
    <lineage>
        <taxon>Bacteria</taxon>
        <taxon>Pseudomonadati</taxon>
        <taxon>Pseudomonadota</taxon>
        <taxon>Alphaproteobacteria</taxon>
        <taxon>Hyphomicrobiales</taxon>
        <taxon>Tepidamorphaceae</taxon>
        <taxon>Lutibaculum</taxon>
    </lineage>
</organism>
<gene>
    <name evidence="2" type="ORF">N177_0090</name>
</gene>
<dbReference type="Proteomes" id="UP000017819">
    <property type="component" value="Unassembled WGS sequence"/>
</dbReference>
<reference evidence="2 3" key="1">
    <citation type="journal article" date="2014" name="Genome Announc.">
        <title>Draft Genome Sequence of Lutibaculum baratangense Strain AMV1T, Isolated from a Mud Volcano in Andamans, India.</title>
        <authorList>
            <person name="Singh A."/>
            <person name="Sreenivas A."/>
            <person name="Sathyanarayana Reddy G."/>
            <person name="Pinnaka A.K."/>
            <person name="Shivaji S."/>
        </authorList>
    </citation>
    <scope>NUCLEOTIDE SEQUENCE [LARGE SCALE GENOMIC DNA]</scope>
    <source>
        <strain evidence="2 3">AMV1</strain>
    </source>
</reference>
<feature type="compositionally biased region" description="Basic and acidic residues" evidence="1">
    <location>
        <begin position="19"/>
        <end position="41"/>
    </location>
</feature>
<comment type="caution">
    <text evidence="2">The sequence shown here is derived from an EMBL/GenBank/DDBJ whole genome shotgun (WGS) entry which is preliminary data.</text>
</comment>
<dbReference type="AlphaFoldDB" id="V4RN38"/>
<dbReference type="STRING" id="631454.N177_0090"/>
<dbReference type="EMBL" id="AWXZ01000005">
    <property type="protein sequence ID" value="ESR27396.1"/>
    <property type="molecule type" value="Genomic_DNA"/>
</dbReference>
<keyword evidence="3" id="KW-1185">Reference proteome</keyword>